<evidence type="ECO:0000313" key="2">
    <source>
        <dbReference type="EMBL" id="PLW39296.1"/>
    </source>
</evidence>
<sequence>MRQPPSDASQILYAQETPTTTLALHLNSSTHKPRSTHTDTPGTSTEGTRHRHRCTRLSATPIPLQSIPPQIDTKLWEDSVQPFCPAHTPATTDLHTPATTQFKGFIHIHPQPSWLLEPIPEQPDQHIIIKEQWHTEYKHLIRIDQELAQIQTAPPLAQVIWAPLNQGPSVLASYLDQLSSLSIPICGCCHLIERKSTTRNASLIDPPFIDSLKLLGERGLSVELMVDGNHERSARVILDEVLECVSAVRQGQELHCQTKFVLCQMGMPEMISTQSLVPSSASYSSILSRLFSLSLFSDFHIKLSGLPLILEEELNKRACNRFMQSHKPHLKRNLTPSTPVAVQEEEVVEVKQQQEPDKDTLAQGESAWREVKKRIKFYLEPILEAFGDHRLIYASGFPYYDVPQVSAPARNAIQRYEYQFELFRECLTEFGLENGALDNVFGLNAQRCYRI</sequence>
<accession>A0A2N5UNS1</accession>
<reference evidence="2 3" key="1">
    <citation type="submission" date="2017-11" db="EMBL/GenBank/DDBJ databases">
        <title>De novo assembly and phasing of dikaryotic genomes from two isolates of Puccinia coronata f. sp. avenae, the causal agent of oat crown rust.</title>
        <authorList>
            <person name="Miller M.E."/>
            <person name="Zhang Y."/>
            <person name="Omidvar V."/>
            <person name="Sperschneider J."/>
            <person name="Schwessinger B."/>
            <person name="Raley C."/>
            <person name="Palmer J.M."/>
            <person name="Garnica D."/>
            <person name="Upadhyaya N."/>
            <person name="Rathjen J."/>
            <person name="Taylor J.M."/>
            <person name="Park R.F."/>
            <person name="Dodds P.N."/>
            <person name="Hirsch C.D."/>
            <person name="Kianian S.F."/>
            <person name="Figueroa M."/>
        </authorList>
    </citation>
    <scope>NUCLEOTIDE SEQUENCE [LARGE SCALE GENOMIC DNA]</scope>
    <source>
        <strain evidence="2">12SD80</strain>
    </source>
</reference>
<dbReference type="PANTHER" id="PTHR43569:SF2">
    <property type="entry name" value="AMIDOHYDROLASE-RELATED DOMAIN-CONTAINING PROTEIN"/>
    <property type="match status" value="1"/>
</dbReference>
<dbReference type="SUPFAM" id="SSF51556">
    <property type="entry name" value="Metallo-dependent hydrolases"/>
    <property type="match status" value="1"/>
</dbReference>
<gene>
    <name evidence="2" type="ORF">PCASD_05342</name>
</gene>
<dbReference type="InterPro" id="IPR032466">
    <property type="entry name" value="Metal_Hydrolase"/>
</dbReference>
<dbReference type="PANTHER" id="PTHR43569">
    <property type="entry name" value="AMIDOHYDROLASE"/>
    <property type="match status" value="1"/>
</dbReference>
<dbReference type="Proteomes" id="UP000235392">
    <property type="component" value="Unassembled WGS sequence"/>
</dbReference>
<name>A0A2N5UNS1_9BASI</name>
<dbReference type="InterPro" id="IPR052350">
    <property type="entry name" value="Metallo-dep_Lactonases"/>
</dbReference>
<dbReference type="EMBL" id="PGCI01000117">
    <property type="protein sequence ID" value="PLW39296.1"/>
    <property type="molecule type" value="Genomic_DNA"/>
</dbReference>
<dbReference type="AlphaFoldDB" id="A0A2N5UNS1"/>
<comment type="caution">
    <text evidence="2">The sequence shown here is derived from an EMBL/GenBank/DDBJ whole genome shotgun (WGS) entry which is preliminary data.</text>
</comment>
<organism evidence="2 3">
    <name type="scientific">Puccinia coronata f. sp. avenae</name>
    <dbReference type="NCBI Taxonomy" id="200324"/>
    <lineage>
        <taxon>Eukaryota</taxon>
        <taxon>Fungi</taxon>
        <taxon>Dikarya</taxon>
        <taxon>Basidiomycota</taxon>
        <taxon>Pucciniomycotina</taxon>
        <taxon>Pucciniomycetes</taxon>
        <taxon>Pucciniales</taxon>
        <taxon>Pucciniaceae</taxon>
        <taxon>Puccinia</taxon>
    </lineage>
</organism>
<evidence type="ECO:0000256" key="1">
    <source>
        <dbReference type="SAM" id="MobiDB-lite"/>
    </source>
</evidence>
<evidence type="ECO:0000313" key="3">
    <source>
        <dbReference type="Proteomes" id="UP000235392"/>
    </source>
</evidence>
<feature type="region of interest" description="Disordered" evidence="1">
    <location>
        <begin position="27"/>
        <end position="51"/>
    </location>
</feature>
<dbReference type="Gene3D" id="3.20.20.140">
    <property type="entry name" value="Metal-dependent hydrolases"/>
    <property type="match status" value="1"/>
</dbReference>
<protein>
    <recommendedName>
        <fullName evidence="4">Amidohydrolase-related domain-containing protein</fullName>
    </recommendedName>
</protein>
<proteinExistence type="predicted"/>
<evidence type="ECO:0008006" key="4">
    <source>
        <dbReference type="Google" id="ProtNLM"/>
    </source>
</evidence>